<dbReference type="InterPro" id="IPR024079">
    <property type="entry name" value="MetalloPept_cat_dom_sf"/>
</dbReference>
<dbReference type="Proteomes" id="UP001147700">
    <property type="component" value="Unassembled WGS sequence"/>
</dbReference>
<dbReference type="Gene3D" id="2.60.40.10">
    <property type="entry name" value="Immunoglobulins"/>
    <property type="match status" value="1"/>
</dbReference>
<organism evidence="3 4">
    <name type="scientific">Solirubrobacter deserti</name>
    <dbReference type="NCBI Taxonomy" id="2282478"/>
    <lineage>
        <taxon>Bacteria</taxon>
        <taxon>Bacillati</taxon>
        <taxon>Actinomycetota</taxon>
        <taxon>Thermoleophilia</taxon>
        <taxon>Solirubrobacterales</taxon>
        <taxon>Solirubrobacteraceae</taxon>
        <taxon>Solirubrobacter</taxon>
    </lineage>
</organism>
<dbReference type="Gene3D" id="3.40.390.10">
    <property type="entry name" value="Collagenase (Catalytic Domain)"/>
    <property type="match status" value="1"/>
</dbReference>
<dbReference type="RefSeq" id="WP_202953133.1">
    <property type="nucleotide sequence ID" value="NZ_JAPCID010000002.1"/>
</dbReference>
<accession>A0ABT4RCG8</accession>
<dbReference type="SUPFAM" id="SSF55486">
    <property type="entry name" value="Metalloproteases ('zincins'), catalytic domain"/>
    <property type="match status" value="1"/>
</dbReference>
<reference evidence="3" key="1">
    <citation type="submission" date="2022-10" db="EMBL/GenBank/DDBJ databases">
        <title>The WGS of Solirubrobacter sp. CPCC 204708.</title>
        <authorList>
            <person name="Jiang Z."/>
        </authorList>
    </citation>
    <scope>NUCLEOTIDE SEQUENCE</scope>
    <source>
        <strain evidence="3">CPCC 204708</strain>
    </source>
</reference>
<evidence type="ECO:0000313" key="4">
    <source>
        <dbReference type="Proteomes" id="UP001147700"/>
    </source>
</evidence>
<sequence length="1149" mass="118117">MRVGRLTAGLLTAAFVAAAPAVAQADTWEPAPAPARGGEVKPERFKAFTLDERDLKAGLQVAAKSRGAAPSATVLELPGPDGKLQRFRVHESSIMEPGLAAKHPEIKTYAGHGIDDPRASVVADLSPIGFHAAVRTGSGNWYVDPYYKDKSEDVYVSYFTRDLEHDHAEEFKEGAALVEDESSATASELLGPEVQLRTYRLALITDPSYATYHGAANVTAAKVALINRVNQIYETESAIRMVLINDTDKLNLNTAALASQANGPCGSAPCYPSGTNSCGAVLDRNRIVAGQIVGAGAYDVGHIAMGNSGGGVAGQGVGGDQKARGCTGLSTPVGDYFAVDYVAHEIGHQFSAPHSFNGTQVNCGGNRSAANGYEPGSGSSIMAYAGICGQDNLQPHSDPYWVPASYHTILNYVSSDRPAINEVQNIALRDFAGTDSVSLTFGGKTAGPFVNGVNFTAADIQGAFNGQEVQAVRLTGYDANGDSYKLSYKGVESHAIVRGQNNTAAGIANALLGGNEQQQVILTGFNALQSSYTIQVNGQSTGAFGLGGATNTNLNIATAINAILGSTGTATVTGAGNTGFTVTFAGGLAGTDVPSISVTPSAAAATATVREIAKGGARILPEGATVGVSNLSDTGYTLLFGGTLAGQDVDPLTVTSATGADGTVVETNKGGAGILAAGQTVAVTGFGGGAFDTTGFQITYTGTLGAADQPAVGLVVEGGTGFVGETARGGAIQNGGSTVTPTGNRAPDVTVPTSYTIPPRTPFALTGSAVDPDGDALTYMWEQNDPGGLQNVSNAGTALVNQTKTNGPLFRQLGVGTDISAEDTLKYNSPGLNLAGTNPTRTFPDMLQILADNTNARTGRCETGTLPGGNTPIPTAARECFAEWLPTSEYVGFFSDRTMNFRLTARDGKAGGGGLGYAQTKVTVAPAAGAFRVTSQNTQQVVFGTTKQAVTWDVAGTDVAPIGVTDVKITLSTDGGLTYPTVLAESTPNDGSHEVMFPSVTAAKARIKVEAIGNVFFDVNHADLALAAAPTLPVGGTVPATLSLALEPATPLGPFVPGVERDYASSSKAKVISTAGDAKLTVSEPGHLTNGAFSLAEPLRVAFSKSEWTGPVSNDTVDITYNQLIKRTDPLRTGTYSKTLTFTLSTTNP</sequence>
<feature type="compositionally biased region" description="Polar residues" evidence="1">
    <location>
        <begin position="734"/>
        <end position="743"/>
    </location>
</feature>
<proteinExistence type="predicted"/>
<feature type="signal peptide" evidence="2">
    <location>
        <begin position="1"/>
        <end position="25"/>
    </location>
</feature>
<feature type="chain" id="PRO_5046547569" evidence="2">
    <location>
        <begin position="26"/>
        <end position="1149"/>
    </location>
</feature>
<dbReference type="InterPro" id="IPR013783">
    <property type="entry name" value="Ig-like_fold"/>
</dbReference>
<gene>
    <name evidence="3" type="ORF">OJ962_01730</name>
</gene>
<comment type="caution">
    <text evidence="3">The sequence shown here is derived from an EMBL/GenBank/DDBJ whole genome shotgun (WGS) entry which is preliminary data.</text>
</comment>
<name>A0ABT4RCG8_9ACTN</name>
<protein>
    <submittedName>
        <fullName evidence="3">M12 family metallo-peptidase</fullName>
    </submittedName>
</protein>
<dbReference type="EMBL" id="JAPCID010000002">
    <property type="protein sequence ID" value="MDA0136201.1"/>
    <property type="molecule type" value="Genomic_DNA"/>
</dbReference>
<keyword evidence="2" id="KW-0732">Signal</keyword>
<dbReference type="Pfam" id="PF13574">
    <property type="entry name" value="Reprolysin_2"/>
    <property type="match status" value="1"/>
</dbReference>
<evidence type="ECO:0000256" key="2">
    <source>
        <dbReference type="SAM" id="SignalP"/>
    </source>
</evidence>
<keyword evidence="4" id="KW-1185">Reference proteome</keyword>
<evidence type="ECO:0000313" key="3">
    <source>
        <dbReference type="EMBL" id="MDA0136201.1"/>
    </source>
</evidence>
<feature type="region of interest" description="Disordered" evidence="1">
    <location>
        <begin position="727"/>
        <end position="747"/>
    </location>
</feature>
<evidence type="ECO:0000256" key="1">
    <source>
        <dbReference type="SAM" id="MobiDB-lite"/>
    </source>
</evidence>